<proteinExistence type="predicted"/>
<comment type="caution">
    <text evidence="1">The sequence shown here is derived from an EMBL/GenBank/DDBJ whole genome shotgun (WGS) entry which is preliminary data.</text>
</comment>
<reference evidence="1" key="1">
    <citation type="journal article" date="2020" name="Stud. Mycol.">
        <title>101 Dothideomycetes genomes: a test case for predicting lifestyles and emergence of pathogens.</title>
        <authorList>
            <person name="Haridas S."/>
            <person name="Albert R."/>
            <person name="Binder M."/>
            <person name="Bloem J."/>
            <person name="Labutti K."/>
            <person name="Salamov A."/>
            <person name="Andreopoulos B."/>
            <person name="Baker S."/>
            <person name="Barry K."/>
            <person name="Bills G."/>
            <person name="Bluhm B."/>
            <person name="Cannon C."/>
            <person name="Castanera R."/>
            <person name="Culley D."/>
            <person name="Daum C."/>
            <person name="Ezra D."/>
            <person name="Gonzalez J."/>
            <person name="Henrissat B."/>
            <person name="Kuo A."/>
            <person name="Liang C."/>
            <person name="Lipzen A."/>
            <person name="Lutzoni F."/>
            <person name="Magnuson J."/>
            <person name="Mondo S."/>
            <person name="Nolan M."/>
            <person name="Ohm R."/>
            <person name="Pangilinan J."/>
            <person name="Park H.-J."/>
            <person name="Ramirez L."/>
            <person name="Alfaro M."/>
            <person name="Sun H."/>
            <person name="Tritt A."/>
            <person name="Yoshinaga Y."/>
            <person name="Zwiers L.-H."/>
            <person name="Turgeon B."/>
            <person name="Goodwin S."/>
            <person name="Spatafora J."/>
            <person name="Crous P."/>
            <person name="Grigoriev I."/>
        </authorList>
    </citation>
    <scope>NUCLEOTIDE SEQUENCE</scope>
    <source>
        <strain evidence="1">ATCC 200398</strain>
    </source>
</reference>
<dbReference type="Proteomes" id="UP000799755">
    <property type="component" value="Unassembled WGS sequence"/>
</dbReference>
<gene>
    <name evidence="1" type="ORF">BDR25DRAFT_300104</name>
</gene>
<organism evidence="1 2">
    <name type="scientific">Lindgomyces ingoldianus</name>
    <dbReference type="NCBI Taxonomy" id="673940"/>
    <lineage>
        <taxon>Eukaryota</taxon>
        <taxon>Fungi</taxon>
        <taxon>Dikarya</taxon>
        <taxon>Ascomycota</taxon>
        <taxon>Pezizomycotina</taxon>
        <taxon>Dothideomycetes</taxon>
        <taxon>Pleosporomycetidae</taxon>
        <taxon>Pleosporales</taxon>
        <taxon>Lindgomycetaceae</taxon>
        <taxon>Lindgomyces</taxon>
    </lineage>
</organism>
<keyword evidence="2" id="KW-1185">Reference proteome</keyword>
<dbReference type="EMBL" id="MU003493">
    <property type="protein sequence ID" value="KAF2477007.1"/>
    <property type="molecule type" value="Genomic_DNA"/>
</dbReference>
<name>A0ACB6RFA1_9PLEO</name>
<protein>
    <submittedName>
        <fullName evidence="1">Uncharacterized protein</fullName>
    </submittedName>
</protein>
<evidence type="ECO:0000313" key="2">
    <source>
        <dbReference type="Proteomes" id="UP000799755"/>
    </source>
</evidence>
<evidence type="ECO:0000313" key="1">
    <source>
        <dbReference type="EMBL" id="KAF2477007.1"/>
    </source>
</evidence>
<accession>A0ACB6RFA1</accession>
<sequence length="203" mass="23232">MADEILTLKIAPVNAGPKGEDLKLSVTGLLPTNTVEHLKRMIAEKVGRSHEWSNIILYFRTKLDDAKTLEEYEIEDGDEIQQAGPFELAPQRAKAPTKASEALTSRNWTRPKAEGPCIDNMHFKQLDGKTLILSNIPVKYTVRQLKGLLWHEKDVDMDYYRLIYAGKQFEDCKTLEHYNVQENCTIMILVRLRGGQILPMEYV</sequence>